<feature type="repeat" description="TPR" evidence="1">
    <location>
        <begin position="678"/>
        <end position="711"/>
    </location>
</feature>
<dbReference type="VEuPathDB" id="VectorBase:BGLB024421"/>
<dbReference type="InterPro" id="IPR042342">
    <property type="entry name" value="TTC22"/>
</dbReference>
<evidence type="ECO:0000313" key="3">
    <source>
        <dbReference type="EnsemblMetazoa" id="BGLB024421-PA"/>
    </source>
</evidence>
<feature type="region of interest" description="Disordered" evidence="2">
    <location>
        <begin position="312"/>
        <end position="341"/>
    </location>
</feature>
<evidence type="ECO:0000313" key="4">
    <source>
        <dbReference type="Proteomes" id="UP000076420"/>
    </source>
</evidence>
<feature type="region of interest" description="Disordered" evidence="2">
    <location>
        <begin position="376"/>
        <end position="417"/>
    </location>
</feature>
<dbReference type="SUPFAM" id="SSF48452">
    <property type="entry name" value="TPR-like"/>
    <property type="match status" value="2"/>
</dbReference>
<feature type="region of interest" description="Disordered" evidence="2">
    <location>
        <begin position="569"/>
        <end position="612"/>
    </location>
</feature>
<dbReference type="OrthoDB" id="6162829at2759"/>
<dbReference type="PANTHER" id="PTHR16253:SF0">
    <property type="entry name" value="TETRATRICOPEPTIDE REPEAT PROTEIN 22"/>
    <property type="match status" value="1"/>
</dbReference>
<dbReference type="InterPro" id="IPR019734">
    <property type="entry name" value="TPR_rpt"/>
</dbReference>
<feature type="compositionally biased region" description="Polar residues" evidence="2">
    <location>
        <begin position="379"/>
        <end position="391"/>
    </location>
</feature>
<evidence type="ECO:0000256" key="2">
    <source>
        <dbReference type="SAM" id="MobiDB-lite"/>
    </source>
</evidence>
<dbReference type="KEGG" id="bgt:106064374"/>
<reference evidence="3" key="1">
    <citation type="submission" date="2020-05" db="UniProtKB">
        <authorList>
            <consortium name="EnsemblMetazoa"/>
        </authorList>
    </citation>
    <scope>IDENTIFICATION</scope>
    <source>
        <strain evidence="3">BB02</strain>
    </source>
</reference>
<keyword evidence="1" id="KW-0802">TPR repeat</keyword>
<feature type="compositionally biased region" description="Polar residues" evidence="2">
    <location>
        <begin position="314"/>
        <end position="325"/>
    </location>
</feature>
<dbReference type="VEuPathDB" id="VectorBase:BGLAX_051897"/>
<dbReference type="STRING" id="6526.A0A2C9KWN0"/>
<dbReference type="PROSITE" id="PS50005">
    <property type="entry name" value="TPR"/>
    <property type="match status" value="1"/>
</dbReference>
<organism evidence="3 4">
    <name type="scientific">Biomphalaria glabrata</name>
    <name type="common">Bloodfluke planorb</name>
    <name type="synonym">Freshwater snail</name>
    <dbReference type="NCBI Taxonomy" id="6526"/>
    <lineage>
        <taxon>Eukaryota</taxon>
        <taxon>Metazoa</taxon>
        <taxon>Spiralia</taxon>
        <taxon>Lophotrochozoa</taxon>
        <taxon>Mollusca</taxon>
        <taxon>Gastropoda</taxon>
        <taxon>Heterobranchia</taxon>
        <taxon>Euthyneura</taxon>
        <taxon>Panpulmonata</taxon>
        <taxon>Hygrophila</taxon>
        <taxon>Lymnaeoidea</taxon>
        <taxon>Planorbidae</taxon>
        <taxon>Biomphalaria</taxon>
    </lineage>
</organism>
<evidence type="ECO:0000256" key="1">
    <source>
        <dbReference type="PROSITE-ProRule" id="PRU00339"/>
    </source>
</evidence>
<dbReference type="InterPro" id="IPR011990">
    <property type="entry name" value="TPR-like_helical_dom_sf"/>
</dbReference>
<accession>A0A2C9KWN0</accession>
<feature type="compositionally biased region" description="Polar residues" evidence="2">
    <location>
        <begin position="569"/>
        <end position="578"/>
    </location>
</feature>
<dbReference type="Proteomes" id="UP000076420">
    <property type="component" value="Unassembled WGS sequence"/>
</dbReference>
<proteinExistence type="predicted"/>
<name>A0A2C9KWN0_BIOGL</name>
<sequence length="1144" mass="130993">MNSDSDSDFEVRFSKYHQCLFTIKIKAKKSRLKEIKVKLQDELDIDADCEEEKLHKLNFLTWVEYKLDNGDRAKEISKMALKEMGHNLTSLTYQAFLFWNEGSNAKADRCLDKVDSIKKEPGANSKVMEVKAELAYSYSRIGGAEYIAKAINLYESIVDAFPDEFSWKYRLGLAHRRVVHGNISPSMPQWKPASEHIKSAAKYLFDVALHCPEACLRGRAYSQLAVMKNYSEPYIQNDMDKIFHEMSVQKLIDEAIEHSPNDARTMMECGRILRFLDLDKAIELLEKSISLKKHSISLHHLGKCYESKAKFEARNQSTRNQNQPRSHSRNKATGHNDDLNDAQTIEDQYRNYTTNVPNKQDSQDIRYSTRLPSKGYERNCQNVSRNTTGGSRENVEIDSPRCTPNRNRGALNRPFQRNVPTAFTGGYGWDKTRGLPGYQCLSNAMHTHPDYQKKTHLDFSSNEFCAGNVQTSGNVRNTHNQFEDRSQKHQRHNFSRQTPARSHESPRRGFSRNNTETFREDSNTFYNSNYTQGKLVENQNRHFSGNKPNQYHQQNNNCYWETPVAASHSKNQYDTTGRNVPRHNRNETMRAPSFGGQHSDRSHLNSPNYKHQDYRSDYSRMQTKHQGNMGNQFKKTKPIQRLISCPLKVLPLNKENDYVAKALDCFKQSILISWENNYPALYSLGLTLRACGQYEEAIEQFNKILNNHGSGSDYFITVVCAFEQCGLCMMEMAKQEDMELSVEEKTKLFKKSEKNLLKAVSLAATLATKDPEIKNHTQNIWNSFRTLEERYAESDDSSEIIKKLIVLLQMVSQYEKIPLVIEKLRSLNDSDIADPKIVEAALKSYLALNDYESAWTFLSMLMTTSEPAKFSPELKSLILKTQLCTAESRLRSDVASAKHILKPLFESFIQTSLKDAHSIDGSAANDSEDDPIDVLIIWDEKSPNKANLEEKISALQKCINDVFGIETSANLQSCRSAGVALTLQIEEMERPKLLLVMIERHSSKHFEFILNNIPCLTSQGRAPRVLVGLCDSDVIVPTSLNTYSPLSLDRALEHFRCILYPNNSQGQEHYVPFENKELSGTDLKHYVPFENKELSGTDLKEQGNKVEVSSESHTVNWTIEDNDVLNSVMLLYCSMIGQKWPKWA</sequence>
<feature type="region of interest" description="Disordered" evidence="2">
    <location>
        <begin position="481"/>
        <end position="525"/>
    </location>
</feature>
<protein>
    <submittedName>
        <fullName evidence="3">Uncharacterized protein</fullName>
    </submittedName>
</protein>
<dbReference type="RefSeq" id="XP_013078379.2">
    <property type="nucleotide sequence ID" value="XM_013222925.2"/>
</dbReference>
<gene>
    <name evidence="3" type="primary">106064374</name>
</gene>
<dbReference type="PANTHER" id="PTHR16253">
    <property type="entry name" value="TETRATRICOPEPTIDE REPEAT PROTEIN 22"/>
    <property type="match status" value="1"/>
</dbReference>
<dbReference type="EnsemblMetazoa" id="BGLB024421-RA">
    <property type="protein sequence ID" value="BGLB024421-PA"/>
    <property type="gene ID" value="BGLB024421"/>
</dbReference>
<dbReference type="Gene3D" id="1.25.40.10">
    <property type="entry name" value="Tetratricopeptide repeat domain"/>
    <property type="match status" value="2"/>
</dbReference>
<dbReference type="AlphaFoldDB" id="A0A2C9KWN0"/>